<organism evidence="8 9">
    <name type="scientific">Acidilobus saccharovorans (strain DSM 16705 / JCM 18335 / VKM B-2471 / 345-15)</name>
    <dbReference type="NCBI Taxonomy" id="666510"/>
    <lineage>
        <taxon>Archaea</taxon>
        <taxon>Thermoproteota</taxon>
        <taxon>Thermoprotei</taxon>
        <taxon>Acidilobales</taxon>
        <taxon>Acidilobaceae</taxon>
        <taxon>Acidilobus</taxon>
    </lineage>
</organism>
<dbReference type="HOGENOM" id="CLU_037562_4_2_2"/>
<reference evidence="8 9" key="1">
    <citation type="journal article" date="2010" name="Appl. Environ. Microbiol.">
        <title>The genome sequence of the crenarchaeon Acidilobus saccharovorans supports a new order, Acidilobales, and suggests an important ecological role in terrestrial acidic hot springs.</title>
        <authorList>
            <person name="Mardanov A.V."/>
            <person name="Svetlitchnyi V.A."/>
            <person name="Beletsky A.V."/>
            <person name="Prokofeva M.I."/>
            <person name="Bonch-Osmolovskaya E.A."/>
            <person name="Ravin N.V."/>
            <person name="Skryabin K.G."/>
        </authorList>
    </citation>
    <scope>NUCLEOTIDE SEQUENCE [LARGE SCALE GENOMIC DNA]</scope>
    <source>
        <strain evidence="9">DSM 16705 / JCM 18335 / VKM B-2471 / 345-15</strain>
    </source>
</reference>
<keyword evidence="4 6" id="KW-0689">Ribosomal protein</keyword>
<dbReference type="Proteomes" id="UP000000346">
    <property type="component" value="Chromosome"/>
</dbReference>
<keyword evidence="2 6" id="KW-0699">rRNA-binding</keyword>
<evidence type="ECO:0000256" key="5">
    <source>
        <dbReference type="ARBA" id="ARBA00023274"/>
    </source>
</evidence>
<keyword evidence="9" id="KW-1185">Reference proteome</keyword>
<dbReference type="Pfam" id="PF00276">
    <property type="entry name" value="Ribosomal_L23"/>
    <property type="match status" value="1"/>
</dbReference>
<dbReference type="GO" id="GO:0005840">
    <property type="term" value="C:ribosome"/>
    <property type="evidence" value="ECO:0007669"/>
    <property type="project" value="UniProtKB-UniRule"/>
</dbReference>
<dbReference type="NCBIfam" id="TIGR03636">
    <property type="entry name" value="uL23_arch"/>
    <property type="match status" value="1"/>
</dbReference>
<accession>D9Q201</accession>
<dbReference type="HAMAP" id="MF_01369_B">
    <property type="entry name" value="Ribosomal_uL23_B"/>
    <property type="match status" value="1"/>
</dbReference>
<dbReference type="InParanoid" id="D9Q201"/>
<protein>
    <recommendedName>
        <fullName evidence="6">Large ribosomal subunit protein uL23</fullName>
    </recommendedName>
</protein>
<dbReference type="InterPro" id="IPR012677">
    <property type="entry name" value="Nucleotide-bd_a/b_plait_sf"/>
</dbReference>
<dbReference type="STRING" id="666510.ASAC_0934"/>
<dbReference type="GO" id="GO:1990904">
    <property type="term" value="C:ribonucleoprotein complex"/>
    <property type="evidence" value="ECO:0007669"/>
    <property type="project" value="UniProtKB-KW"/>
</dbReference>
<dbReference type="Gene3D" id="3.30.70.330">
    <property type="match status" value="1"/>
</dbReference>
<evidence type="ECO:0000313" key="9">
    <source>
        <dbReference type="Proteomes" id="UP000000346"/>
    </source>
</evidence>
<dbReference type="AlphaFoldDB" id="D9Q201"/>
<dbReference type="RefSeq" id="WP_013266851.1">
    <property type="nucleotide sequence ID" value="NC_014374.1"/>
</dbReference>
<dbReference type="FunFam" id="3.30.70.330:FF:000532">
    <property type="entry name" value="50S ribosomal protein L23"/>
    <property type="match status" value="1"/>
</dbReference>
<comment type="subunit">
    <text evidence="6">Part of the 50S ribosomal subunit. Contacts protein L29.</text>
</comment>
<keyword evidence="5 6" id="KW-0687">Ribonucleoprotein</keyword>
<comment type="function">
    <text evidence="6">Binds to 23S rRNA. One of the proteins that surrounds the polypeptide exit tunnel on the outside of the ribosome.</text>
</comment>
<dbReference type="InterPro" id="IPR001014">
    <property type="entry name" value="Ribosomal_uL23_CS"/>
</dbReference>
<dbReference type="GO" id="GO:0003735">
    <property type="term" value="F:structural constituent of ribosome"/>
    <property type="evidence" value="ECO:0007669"/>
    <property type="project" value="UniProtKB-UniRule"/>
</dbReference>
<evidence type="ECO:0000256" key="1">
    <source>
        <dbReference type="ARBA" id="ARBA00006700"/>
    </source>
</evidence>
<dbReference type="FunCoup" id="D9Q201">
    <property type="interactions" value="149"/>
</dbReference>
<dbReference type="HAMAP" id="MF_01369_A">
    <property type="entry name" value="Ribosomal_uL23_A"/>
    <property type="match status" value="1"/>
</dbReference>
<dbReference type="SUPFAM" id="SSF54189">
    <property type="entry name" value="Ribosomal proteins S24e, L23 and L15e"/>
    <property type="match status" value="1"/>
</dbReference>
<name>D9Q201_ACIS3</name>
<keyword evidence="3 6" id="KW-0694">RNA-binding</keyword>
<dbReference type="NCBIfam" id="NF011118">
    <property type="entry name" value="PRK14548.1"/>
    <property type="match status" value="1"/>
</dbReference>
<dbReference type="InterPro" id="IPR013025">
    <property type="entry name" value="Ribosomal_uL23-like"/>
</dbReference>
<evidence type="ECO:0000256" key="6">
    <source>
        <dbReference type="HAMAP-Rule" id="MF_01369"/>
    </source>
</evidence>
<dbReference type="InterPro" id="IPR012678">
    <property type="entry name" value="Ribosomal_uL23/eL15/eS24_sf"/>
</dbReference>
<proteinExistence type="inferred from homology"/>
<evidence type="ECO:0000256" key="3">
    <source>
        <dbReference type="ARBA" id="ARBA00022884"/>
    </source>
</evidence>
<dbReference type="PANTHER" id="PTHR11620">
    <property type="entry name" value="60S RIBOSOMAL PROTEIN L23A"/>
    <property type="match status" value="1"/>
</dbReference>
<sequence length="88" mass="9610">MSSNSREIILRAVMSEKAMSLMEKANTLVLIVARDANKPEIKRAVESLFGVKVQSVNTLITPTGEKKAYVRLSSEYKASDVAAKLGLI</sequence>
<dbReference type="GeneID" id="9499175"/>
<evidence type="ECO:0000313" key="8">
    <source>
        <dbReference type="EMBL" id="ADL19339.1"/>
    </source>
</evidence>
<gene>
    <name evidence="6" type="primary">rpl23</name>
    <name evidence="8" type="ordered locus">ASAC_0934</name>
</gene>
<evidence type="ECO:0000256" key="2">
    <source>
        <dbReference type="ARBA" id="ARBA00022730"/>
    </source>
</evidence>
<dbReference type="EMBL" id="CP001742">
    <property type="protein sequence ID" value="ADL19339.1"/>
    <property type="molecule type" value="Genomic_DNA"/>
</dbReference>
<dbReference type="KEGG" id="asc:ASAC_0934"/>
<evidence type="ECO:0000256" key="4">
    <source>
        <dbReference type="ARBA" id="ARBA00022980"/>
    </source>
</evidence>
<dbReference type="GO" id="GO:0006412">
    <property type="term" value="P:translation"/>
    <property type="evidence" value="ECO:0007669"/>
    <property type="project" value="UniProtKB-UniRule"/>
</dbReference>
<dbReference type="InterPro" id="IPR019985">
    <property type="entry name" value="Ribosomal_uL23"/>
</dbReference>
<comment type="similarity">
    <text evidence="1 6 7">Belongs to the universal ribosomal protein uL23 family.</text>
</comment>
<dbReference type="PROSITE" id="PS00050">
    <property type="entry name" value="RIBOSOMAL_L23"/>
    <property type="match status" value="1"/>
</dbReference>
<dbReference type="GO" id="GO:0019843">
    <property type="term" value="F:rRNA binding"/>
    <property type="evidence" value="ECO:0007669"/>
    <property type="project" value="UniProtKB-UniRule"/>
</dbReference>
<evidence type="ECO:0000256" key="7">
    <source>
        <dbReference type="RuleBase" id="RU003934"/>
    </source>
</evidence>
<dbReference type="eggNOG" id="arCOG04072">
    <property type="taxonomic scope" value="Archaea"/>
</dbReference>